<evidence type="ECO:0000256" key="2">
    <source>
        <dbReference type="SAM" id="SignalP"/>
    </source>
</evidence>
<feature type="compositionally biased region" description="Basic and acidic residues" evidence="1">
    <location>
        <begin position="60"/>
        <end position="72"/>
    </location>
</feature>
<evidence type="ECO:0000313" key="3">
    <source>
        <dbReference type="EMBL" id="TQR44992.1"/>
    </source>
</evidence>
<dbReference type="PROSITE" id="PS51257">
    <property type="entry name" value="PROKAR_LIPOPROTEIN"/>
    <property type="match status" value="1"/>
</dbReference>
<name>A0ABY3AV30_PAEPP</name>
<dbReference type="EMBL" id="SADY01000003">
    <property type="protein sequence ID" value="TQR44992.1"/>
    <property type="molecule type" value="Genomic_DNA"/>
</dbReference>
<sequence>MQRDRDGNRLQKLMVLLLLSVAVSISACSFSGSKERDAGEAKNVSLTPHQEEQEQGQAEQENKTAETKAPEEGRIHVFSNLMSLKLPQGLEAQTNETSNSKLVYMDSSKKVKLEIQHDLEQLQTDAGIDQGRIKMKVILEQDSGGEKLEWLKDETLLVNGKHIAINEVIMLSQEGATYRFVGWAELNGAHLEIRFSAPANEQGEWQKAVQEMIESIQM</sequence>
<proteinExistence type="predicted"/>
<accession>A0ABY3AV30</accession>
<dbReference type="RefSeq" id="WP_142544065.1">
    <property type="nucleotide sequence ID" value="NZ_SADY01000003.1"/>
</dbReference>
<evidence type="ECO:0008006" key="5">
    <source>
        <dbReference type="Google" id="ProtNLM"/>
    </source>
</evidence>
<feature type="chain" id="PRO_5046367645" description="Lipoprotein" evidence="2">
    <location>
        <begin position="28"/>
        <end position="218"/>
    </location>
</feature>
<protein>
    <recommendedName>
        <fullName evidence="5">Lipoprotein</fullName>
    </recommendedName>
</protein>
<feature type="signal peptide" evidence="2">
    <location>
        <begin position="1"/>
        <end position="27"/>
    </location>
</feature>
<gene>
    <name evidence="3" type="ORF">C7Y44_11800</name>
</gene>
<keyword evidence="4" id="KW-1185">Reference proteome</keyword>
<evidence type="ECO:0000256" key="1">
    <source>
        <dbReference type="SAM" id="MobiDB-lite"/>
    </source>
</evidence>
<reference evidence="3 4" key="1">
    <citation type="submission" date="2018-03" db="EMBL/GenBank/DDBJ databases">
        <title>Aerobic endospore-forming bacteria genome sequencing and assembly.</title>
        <authorList>
            <person name="Cavalcante D.A."/>
            <person name="Driks A."/>
            <person name="Putonti C."/>
            <person name="De-Souza M.T."/>
        </authorList>
    </citation>
    <scope>NUCLEOTIDE SEQUENCE [LARGE SCALE GENOMIC DNA]</scope>
    <source>
        <strain evidence="3 4">SDF0028</strain>
    </source>
</reference>
<organism evidence="3 4">
    <name type="scientific">Paenibacillus popilliae</name>
    <name type="common">Bacillus popilliae</name>
    <dbReference type="NCBI Taxonomy" id="78057"/>
    <lineage>
        <taxon>Bacteria</taxon>
        <taxon>Bacillati</taxon>
        <taxon>Bacillota</taxon>
        <taxon>Bacilli</taxon>
        <taxon>Bacillales</taxon>
        <taxon>Paenibacillaceae</taxon>
        <taxon>Paenibacillus</taxon>
    </lineage>
</organism>
<comment type="caution">
    <text evidence="3">The sequence shown here is derived from an EMBL/GenBank/DDBJ whole genome shotgun (WGS) entry which is preliminary data.</text>
</comment>
<feature type="region of interest" description="Disordered" evidence="1">
    <location>
        <begin position="32"/>
        <end position="72"/>
    </location>
</feature>
<keyword evidence="2" id="KW-0732">Signal</keyword>
<evidence type="ECO:0000313" key="4">
    <source>
        <dbReference type="Proteomes" id="UP000316208"/>
    </source>
</evidence>
<dbReference type="Proteomes" id="UP000316208">
    <property type="component" value="Unassembled WGS sequence"/>
</dbReference>